<comment type="cofactor">
    <cofactor evidence="2">
        <name>heme b</name>
        <dbReference type="ChEBI" id="CHEBI:60344"/>
    </cofactor>
</comment>
<proteinExistence type="inferred from homology"/>
<dbReference type="EMBL" id="JBHFFA010000007">
    <property type="protein sequence ID" value="KAL2611139.1"/>
    <property type="molecule type" value="Genomic_DNA"/>
</dbReference>
<reference evidence="12 13" key="1">
    <citation type="submission" date="2024-09" db="EMBL/GenBank/DDBJ databases">
        <title>Chromosome-scale assembly of Riccia fluitans.</title>
        <authorList>
            <person name="Paukszto L."/>
            <person name="Sawicki J."/>
            <person name="Karawczyk K."/>
            <person name="Piernik-Szablinska J."/>
            <person name="Szczecinska M."/>
            <person name="Mazdziarz M."/>
        </authorList>
    </citation>
    <scope>NUCLEOTIDE SEQUENCE [LARGE SCALE GENOMIC DNA]</scope>
    <source>
        <strain evidence="12">Rf_01</strain>
        <tissue evidence="12">Aerial parts of the thallus</tissue>
    </source>
</reference>
<keyword evidence="5 8" id="KW-0479">Metal-binding</keyword>
<evidence type="ECO:0000256" key="6">
    <source>
        <dbReference type="ARBA" id="ARBA00023004"/>
    </source>
</evidence>
<feature type="transmembrane region" description="Helical" evidence="10">
    <location>
        <begin position="165"/>
        <end position="185"/>
    </location>
</feature>
<dbReference type="PRINTS" id="PR00461">
    <property type="entry name" value="PLPEROXIDASE"/>
</dbReference>
<keyword evidence="4" id="KW-0349">Heme</keyword>
<dbReference type="InterPro" id="IPR000823">
    <property type="entry name" value="Peroxidase_pln"/>
</dbReference>
<keyword evidence="3" id="KW-0560">Oxidoreductase</keyword>
<evidence type="ECO:0000259" key="11">
    <source>
        <dbReference type="PROSITE" id="PS50873"/>
    </source>
</evidence>
<evidence type="ECO:0000256" key="5">
    <source>
        <dbReference type="ARBA" id="ARBA00022723"/>
    </source>
</evidence>
<accession>A0ABD1XQB3</accession>
<dbReference type="AlphaFoldDB" id="A0ABD1XQB3"/>
<feature type="binding site" evidence="7">
    <location>
        <position position="142"/>
    </location>
    <ligand>
        <name>substrate</name>
    </ligand>
</feature>
<comment type="caution">
    <text evidence="12">The sequence shown here is derived from an EMBL/GenBank/DDBJ whole genome shotgun (WGS) entry which is preliminary data.</text>
</comment>
<dbReference type="Pfam" id="PF00141">
    <property type="entry name" value="peroxidase"/>
    <property type="match status" value="1"/>
</dbReference>
<evidence type="ECO:0000256" key="7">
    <source>
        <dbReference type="PIRSR" id="PIRSR600823-2"/>
    </source>
</evidence>
<sequence length="186" mass="20437">MLALMRTVSSEIFCGVNCITATTIWNNLQHSVSVFDRSDGEGNGDGVETSTRDWLRWFHSVGVISEKESRVPDSPKEIAYDIIDEIKGAIEKVCPVTVSCADILTLTARDAFVELGGPGWKVCFGPLDGFISYANESKLYMPGPRAEYRTFVKKFAVKGLTEMDMVVLSAGTSALIWGYLLLLLAE</sequence>
<dbReference type="SUPFAM" id="SSF48113">
    <property type="entry name" value="Heme-dependent peroxidases"/>
    <property type="match status" value="1"/>
</dbReference>
<name>A0ABD1XQB3_9MARC</name>
<evidence type="ECO:0000256" key="9">
    <source>
        <dbReference type="RuleBase" id="RU004241"/>
    </source>
</evidence>
<feature type="domain" description="Plant heme peroxidase family profile" evidence="11">
    <location>
        <begin position="79"/>
        <end position="175"/>
    </location>
</feature>
<evidence type="ECO:0000256" key="10">
    <source>
        <dbReference type="SAM" id="Phobius"/>
    </source>
</evidence>
<dbReference type="PRINTS" id="PR00458">
    <property type="entry name" value="PEROXIDASE"/>
</dbReference>
<evidence type="ECO:0000256" key="3">
    <source>
        <dbReference type="ARBA" id="ARBA00022559"/>
    </source>
</evidence>
<comment type="similarity">
    <text evidence="9">Belongs to the peroxidase family.</text>
</comment>
<dbReference type="GO" id="GO:0046872">
    <property type="term" value="F:metal ion binding"/>
    <property type="evidence" value="ECO:0007669"/>
    <property type="project" value="UniProtKB-KW"/>
</dbReference>
<dbReference type="PANTHER" id="PTHR31235">
    <property type="entry name" value="PEROXIDASE 25-RELATED"/>
    <property type="match status" value="1"/>
</dbReference>
<evidence type="ECO:0000313" key="12">
    <source>
        <dbReference type="EMBL" id="KAL2611139.1"/>
    </source>
</evidence>
<organism evidence="12 13">
    <name type="scientific">Riccia fluitans</name>
    <dbReference type="NCBI Taxonomy" id="41844"/>
    <lineage>
        <taxon>Eukaryota</taxon>
        <taxon>Viridiplantae</taxon>
        <taxon>Streptophyta</taxon>
        <taxon>Embryophyta</taxon>
        <taxon>Marchantiophyta</taxon>
        <taxon>Marchantiopsida</taxon>
        <taxon>Marchantiidae</taxon>
        <taxon>Marchantiales</taxon>
        <taxon>Ricciaceae</taxon>
        <taxon>Riccia</taxon>
    </lineage>
</organism>
<dbReference type="GO" id="GO:0140825">
    <property type="term" value="F:lactoperoxidase activity"/>
    <property type="evidence" value="ECO:0007669"/>
    <property type="project" value="UniProtKB-EC"/>
</dbReference>
<evidence type="ECO:0000256" key="2">
    <source>
        <dbReference type="ARBA" id="ARBA00001970"/>
    </source>
</evidence>
<comment type="cofactor">
    <cofactor evidence="8">
        <name>Ca(2+)</name>
        <dbReference type="ChEBI" id="CHEBI:29108"/>
    </cofactor>
    <text evidence="8">Binds 2 calcium ions per subunit.</text>
</comment>
<keyword evidence="13" id="KW-1185">Reference proteome</keyword>
<dbReference type="Gene3D" id="1.10.520.10">
    <property type="match status" value="1"/>
</dbReference>
<dbReference type="InterPro" id="IPR010255">
    <property type="entry name" value="Haem_peroxidase_sf"/>
</dbReference>
<comment type="catalytic activity">
    <reaction evidence="1">
        <text>2 a phenolic donor + H2O2 = 2 a phenolic radical donor + 2 H2O</text>
        <dbReference type="Rhea" id="RHEA:56136"/>
        <dbReference type="ChEBI" id="CHEBI:15377"/>
        <dbReference type="ChEBI" id="CHEBI:16240"/>
        <dbReference type="ChEBI" id="CHEBI:139520"/>
        <dbReference type="ChEBI" id="CHEBI:139521"/>
        <dbReference type="EC" id="1.11.1.7"/>
    </reaction>
</comment>
<evidence type="ECO:0000256" key="1">
    <source>
        <dbReference type="ARBA" id="ARBA00000189"/>
    </source>
</evidence>
<keyword evidence="10" id="KW-1133">Transmembrane helix</keyword>
<keyword evidence="10" id="KW-0812">Transmembrane</keyword>
<protein>
    <recommendedName>
        <fullName evidence="11">Plant heme peroxidase family profile domain-containing protein</fullName>
    </recommendedName>
</protein>
<evidence type="ECO:0000313" key="13">
    <source>
        <dbReference type="Proteomes" id="UP001605036"/>
    </source>
</evidence>
<evidence type="ECO:0000256" key="8">
    <source>
        <dbReference type="PIRSR" id="PIRSR600823-3"/>
    </source>
</evidence>
<feature type="binding site" evidence="8">
    <location>
        <position position="66"/>
    </location>
    <ligand>
        <name>Ca(2+)</name>
        <dbReference type="ChEBI" id="CHEBI:29108"/>
        <label>1</label>
    </ligand>
</feature>
<dbReference type="PROSITE" id="PS50873">
    <property type="entry name" value="PEROXIDASE_4"/>
    <property type="match status" value="1"/>
</dbReference>
<gene>
    <name evidence="12" type="ORF">R1flu_022831</name>
</gene>
<dbReference type="InterPro" id="IPR002016">
    <property type="entry name" value="Haem_peroxidase"/>
</dbReference>
<dbReference type="Proteomes" id="UP001605036">
    <property type="component" value="Unassembled WGS sequence"/>
</dbReference>
<keyword evidence="6" id="KW-0408">Iron</keyword>
<keyword evidence="10" id="KW-0472">Membrane</keyword>
<keyword evidence="8" id="KW-0106">Calcium</keyword>
<dbReference type="Gene3D" id="1.10.420.10">
    <property type="entry name" value="Peroxidase, domain 2"/>
    <property type="match status" value="1"/>
</dbReference>
<keyword evidence="3" id="KW-0575">Peroxidase</keyword>
<evidence type="ECO:0000256" key="4">
    <source>
        <dbReference type="ARBA" id="ARBA00022617"/>
    </source>
</evidence>